<proteinExistence type="inferred from homology"/>
<feature type="domain" description="NADPH-dependent reductive aminase-like C-terminal" evidence="4">
    <location>
        <begin position="170"/>
        <end position="296"/>
    </location>
</feature>
<sequence>MTTTSEHPDPRVPVALLGLGPMGHALSAAFLAAGHPVTVWNRTPGKAAGLVARGATAAGSVAQAVRAGRVVVVCLRDDKAVRAAVVPADADWTGRVLVNLTSGEPAQAREMARWAAGRGAGYLDGAVLTPTPTIGTPAAAVLYSGSGEVFAAVRETMAALGGTAAYVGDDPGTAAGYEVALLDVFATAVNGVVHAFALASAEGIAPQRFAAFATGIGGLLPEMITRFGEQLAAGRFPGDRSTIASAAAGIGHVVNAAAGHGIDTGMLTAARRTVDRAVAQGHGADGLARLAEVLRRGGPSVPERPAVSSG</sequence>
<dbReference type="InterPro" id="IPR048666">
    <property type="entry name" value="RedAm-like_C"/>
</dbReference>
<organism evidence="5 6">
    <name type="scientific">Actinacidiphila epipremni</name>
    <dbReference type="NCBI Taxonomy" id="2053013"/>
    <lineage>
        <taxon>Bacteria</taxon>
        <taxon>Bacillati</taxon>
        <taxon>Actinomycetota</taxon>
        <taxon>Actinomycetes</taxon>
        <taxon>Kitasatosporales</taxon>
        <taxon>Streptomycetaceae</taxon>
        <taxon>Actinacidiphila</taxon>
    </lineage>
</organism>
<dbReference type="PANTHER" id="PTHR43580">
    <property type="entry name" value="OXIDOREDUCTASE GLYR1-RELATED"/>
    <property type="match status" value="1"/>
</dbReference>
<evidence type="ECO:0000259" key="4">
    <source>
        <dbReference type="Pfam" id="PF21761"/>
    </source>
</evidence>
<dbReference type="InterPro" id="IPR051265">
    <property type="entry name" value="HIBADH-related_NP60_sf"/>
</dbReference>
<dbReference type="Proteomes" id="UP000734511">
    <property type="component" value="Unassembled WGS sequence"/>
</dbReference>
<dbReference type="RefSeq" id="WP_167983195.1">
    <property type="nucleotide sequence ID" value="NZ_JAATEJ010000008.1"/>
</dbReference>
<dbReference type="EMBL" id="JAATEJ010000008">
    <property type="protein sequence ID" value="NJP44330.1"/>
    <property type="molecule type" value="Genomic_DNA"/>
</dbReference>
<keyword evidence="2" id="KW-0560">Oxidoreductase</keyword>
<protein>
    <submittedName>
        <fullName evidence="5">NAD(P)-dependent oxidoreductase</fullName>
    </submittedName>
</protein>
<dbReference type="InterPro" id="IPR036291">
    <property type="entry name" value="NAD(P)-bd_dom_sf"/>
</dbReference>
<dbReference type="SUPFAM" id="SSF48179">
    <property type="entry name" value="6-phosphogluconate dehydrogenase C-terminal domain-like"/>
    <property type="match status" value="1"/>
</dbReference>
<dbReference type="Gene3D" id="3.40.50.720">
    <property type="entry name" value="NAD(P)-binding Rossmann-like Domain"/>
    <property type="match status" value="1"/>
</dbReference>
<comment type="caution">
    <text evidence="5">The sequence shown here is derived from an EMBL/GenBank/DDBJ whole genome shotgun (WGS) entry which is preliminary data.</text>
</comment>
<evidence type="ECO:0000256" key="2">
    <source>
        <dbReference type="ARBA" id="ARBA00023002"/>
    </source>
</evidence>
<accession>A0ABX0ZKD4</accession>
<dbReference type="InterPro" id="IPR008927">
    <property type="entry name" value="6-PGluconate_DH-like_C_sf"/>
</dbReference>
<name>A0ABX0ZKD4_9ACTN</name>
<dbReference type="PANTHER" id="PTHR43580:SF2">
    <property type="entry name" value="CYTOKINE-LIKE NUCLEAR FACTOR N-PAC"/>
    <property type="match status" value="1"/>
</dbReference>
<reference evidence="5 6" key="1">
    <citation type="submission" date="2020-03" db="EMBL/GenBank/DDBJ databases">
        <title>WGS of actinomycetes isolated from Thailand.</title>
        <authorList>
            <person name="Thawai C."/>
        </authorList>
    </citation>
    <scope>NUCLEOTIDE SEQUENCE [LARGE SCALE GENOMIC DNA]</scope>
    <source>
        <strain evidence="5 6">PRB2-1</strain>
    </source>
</reference>
<dbReference type="PIRSF" id="PIRSF000103">
    <property type="entry name" value="HIBADH"/>
    <property type="match status" value="1"/>
</dbReference>
<keyword evidence="6" id="KW-1185">Reference proteome</keyword>
<dbReference type="InterPro" id="IPR006115">
    <property type="entry name" value="6PGDH_NADP-bd"/>
</dbReference>
<evidence type="ECO:0000259" key="3">
    <source>
        <dbReference type="Pfam" id="PF03446"/>
    </source>
</evidence>
<dbReference type="InterPro" id="IPR013328">
    <property type="entry name" value="6PGD_dom2"/>
</dbReference>
<dbReference type="SUPFAM" id="SSF51735">
    <property type="entry name" value="NAD(P)-binding Rossmann-fold domains"/>
    <property type="match status" value="1"/>
</dbReference>
<feature type="domain" description="6-phosphogluconate dehydrogenase NADP-binding" evidence="3">
    <location>
        <begin position="14"/>
        <end position="168"/>
    </location>
</feature>
<evidence type="ECO:0000256" key="1">
    <source>
        <dbReference type="ARBA" id="ARBA00009080"/>
    </source>
</evidence>
<dbReference type="Pfam" id="PF21761">
    <property type="entry name" value="RedAm-like_C"/>
    <property type="match status" value="1"/>
</dbReference>
<comment type="similarity">
    <text evidence="1">Belongs to the HIBADH-related family.</text>
</comment>
<evidence type="ECO:0000313" key="5">
    <source>
        <dbReference type="EMBL" id="NJP44330.1"/>
    </source>
</evidence>
<gene>
    <name evidence="5" type="ORF">HCN08_13105</name>
</gene>
<dbReference type="InterPro" id="IPR015815">
    <property type="entry name" value="HIBADH-related"/>
</dbReference>
<dbReference type="Pfam" id="PF03446">
    <property type="entry name" value="NAD_binding_2"/>
    <property type="match status" value="1"/>
</dbReference>
<dbReference type="Gene3D" id="1.10.1040.10">
    <property type="entry name" value="N-(1-d-carboxylethyl)-l-norvaline Dehydrogenase, domain 2"/>
    <property type="match status" value="1"/>
</dbReference>
<evidence type="ECO:0000313" key="6">
    <source>
        <dbReference type="Proteomes" id="UP000734511"/>
    </source>
</evidence>